<reference evidence="1 2" key="1">
    <citation type="submission" date="2018-07" db="EMBL/GenBank/DDBJ databases">
        <title>Genomic Encyclopedia of Type Strains, Phase III (KMG-III): the genomes of soil and plant-associated and newly described type strains.</title>
        <authorList>
            <person name="Whitman W."/>
        </authorList>
    </citation>
    <scope>NUCLEOTIDE SEQUENCE [LARGE SCALE GENOMIC DNA]</scope>
    <source>
        <strain evidence="1 2">CECT 8236</strain>
    </source>
</reference>
<dbReference type="InterPro" id="IPR008767">
    <property type="entry name" value="Phage_SPP1_head-tail_adaptor"/>
</dbReference>
<protein>
    <submittedName>
        <fullName evidence="1">SPP1 family predicted phage head-tail adaptor</fullName>
    </submittedName>
</protein>
<dbReference type="NCBIfam" id="TIGR01563">
    <property type="entry name" value="gp16_SPP1"/>
    <property type="match status" value="1"/>
</dbReference>
<dbReference type="OrthoDB" id="2051942at2"/>
<name>A0A3D9HZ89_9BACL</name>
<comment type="caution">
    <text evidence="1">The sequence shown here is derived from an EMBL/GenBank/DDBJ whole genome shotgun (WGS) entry which is preliminary data.</text>
</comment>
<gene>
    <name evidence="1" type="ORF">DFP95_12149</name>
</gene>
<dbReference type="Proteomes" id="UP000256869">
    <property type="component" value="Unassembled WGS sequence"/>
</dbReference>
<keyword evidence="2" id="KW-1185">Reference proteome</keyword>
<evidence type="ECO:0000313" key="2">
    <source>
        <dbReference type="Proteomes" id="UP000256869"/>
    </source>
</evidence>
<organism evidence="1 2">
    <name type="scientific">Cohnella lupini</name>
    <dbReference type="NCBI Taxonomy" id="1294267"/>
    <lineage>
        <taxon>Bacteria</taxon>
        <taxon>Bacillati</taxon>
        <taxon>Bacillota</taxon>
        <taxon>Bacilli</taxon>
        <taxon>Bacillales</taxon>
        <taxon>Paenibacillaceae</taxon>
        <taxon>Cohnella</taxon>
    </lineage>
</organism>
<dbReference type="AlphaFoldDB" id="A0A3D9HZ89"/>
<evidence type="ECO:0000313" key="1">
    <source>
        <dbReference type="EMBL" id="RED54793.1"/>
    </source>
</evidence>
<accession>A0A3D9HZ89</accession>
<dbReference type="EMBL" id="QRDY01000021">
    <property type="protein sequence ID" value="RED54793.1"/>
    <property type="molecule type" value="Genomic_DNA"/>
</dbReference>
<proteinExistence type="predicted"/>
<sequence>MGQTRRDSLIELISYTDGISEMRDPIRVPVKRAVFADEKSVRQSESYQAAAVGLKAEVMFVIWPNEYEGETDLEFNGKLYSVIRTFKRDVRDLEIICIESKG</sequence>